<dbReference type="EMBL" id="NAJM01000006">
    <property type="protein sequence ID" value="RVX73823.1"/>
    <property type="molecule type" value="Genomic_DNA"/>
</dbReference>
<feature type="compositionally biased region" description="Basic and acidic residues" evidence="1">
    <location>
        <begin position="261"/>
        <end position="278"/>
    </location>
</feature>
<feature type="compositionally biased region" description="Acidic residues" evidence="1">
    <location>
        <begin position="134"/>
        <end position="147"/>
    </location>
</feature>
<evidence type="ECO:0000313" key="2">
    <source>
        <dbReference type="EMBL" id="RVX73823.1"/>
    </source>
</evidence>
<dbReference type="InterPro" id="IPR007146">
    <property type="entry name" value="Sas10/Utp3/C1D"/>
</dbReference>
<feature type="compositionally biased region" description="Basic residues" evidence="1">
    <location>
        <begin position="366"/>
        <end position="383"/>
    </location>
</feature>
<evidence type="ECO:0000256" key="1">
    <source>
        <dbReference type="SAM" id="MobiDB-lite"/>
    </source>
</evidence>
<dbReference type="Pfam" id="PF04000">
    <property type="entry name" value="Sas10_Utp3"/>
    <property type="match status" value="1"/>
</dbReference>
<evidence type="ECO:0008006" key="4">
    <source>
        <dbReference type="Google" id="ProtNLM"/>
    </source>
</evidence>
<dbReference type="AlphaFoldDB" id="A0A438NDE8"/>
<name>A0A438NDE8_EXOME</name>
<dbReference type="VEuPathDB" id="FungiDB:PV10_02494"/>
<feature type="region of interest" description="Disordered" evidence="1">
    <location>
        <begin position="111"/>
        <end position="383"/>
    </location>
</feature>
<protein>
    <recommendedName>
        <fullName evidence="4">Sas10 C-terminal domain-containing protein</fullName>
    </recommendedName>
</protein>
<evidence type="ECO:0000313" key="3">
    <source>
        <dbReference type="Proteomes" id="UP000288859"/>
    </source>
</evidence>
<sequence>MAVDTTAALIQTLTTALEATTAALPEPEDLIQPEGISLFDVKNDLLLSYLQNLVFLIVLRLRQSDETSSDDLLHQVISKLVQQRVYLERGVRPLQGKLKYQVDKVVRAAEEAQRHANQKTAQQSVAESAPNGEDASDSDDSDADSDDPTTLRRKPSPPTEETSHGPRPGSMRVAAGASKATGTSRSADKSTVTGAYKPPRNNPTLMPEDRPNRERDQSARKRRSKLLDEYIDEEVSTAPQSQPSIGAGGTITQQGRGAMSSRERERERERTDYEERNFVRLPAMTKAERKKEKARTMNDKRDLFGGEDWTGLGGLGDRINRTVAGKGRAADGPGLFERRDKRRRETIDGPRGDGAAGPGIGDTFEKRRKILQGRADKKNRRRV</sequence>
<accession>A0A438NDE8</accession>
<feature type="compositionally biased region" description="Basic and acidic residues" evidence="1">
    <location>
        <begin position="336"/>
        <end position="351"/>
    </location>
</feature>
<feature type="compositionally biased region" description="Basic and acidic residues" evidence="1">
    <location>
        <begin position="207"/>
        <end position="219"/>
    </location>
</feature>
<organism evidence="2 3">
    <name type="scientific">Exophiala mesophila</name>
    <name type="common">Black yeast-like fungus</name>
    <dbReference type="NCBI Taxonomy" id="212818"/>
    <lineage>
        <taxon>Eukaryota</taxon>
        <taxon>Fungi</taxon>
        <taxon>Dikarya</taxon>
        <taxon>Ascomycota</taxon>
        <taxon>Pezizomycotina</taxon>
        <taxon>Eurotiomycetes</taxon>
        <taxon>Chaetothyriomycetidae</taxon>
        <taxon>Chaetothyriales</taxon>
        <taxon>Herpotrichiellaceae</taxon>
        <taxon>Exophiala</taxon>
    </lineage>
</organism>
<feature type="compositionally biased region" description="Basic and acidic residues" evidence="1">
    <location>
        <begin position="286"/>
        <end position="304"/>
    </location>
</feature>
<dbReference type="GO" id="GO:0000462">
    <property type="term" value="P:maturation of SSU-rRNA from tricistronic rRNA transcript (SSU-rRNA, 5.8S rRNA, LSU-rRNA)"/>
    <property type="evidence" value="ECO:0007669"/>
    <property type="project" value="TreeGrafter"/>
</dbReference>
<reference evidence="2 3" key="1">
    <citation type="submission" date="2017-03" db="EMBL/GenBank/DDBJ databases">
        <title>Genomes of endolithic fungi from Antarctica.</title>
        <authorList>
            <person name="Coleine C."/>
            <person name="Masonjones S."/>
            <person name="Stajich J.E."/>
        </authorList>
    </citation>
    <scope>NUCLEOTIDE SEQUENCE [LARGE SCALE GENOMIC DNA]</scope>
    <source>
        <strain evidence="2 3">CCFEE 6314</strain>
    </source>
</reference>
<dbReference type="Proteomes" id="UP000288859">
    <property type="component" value="Unassembled WGS sequence"/>
</dbReference>
<dbReference type="PANTHER" id="PTHR13237:SF9">
    <property type="entry name" value="NEUROGUIDIN"/>
    <property type="match status" value="1"/>
</dbReference>
<feature type="compositionally biased region" description="Polar residues" evidence="1">
    <location>
        <begin position="237"/>
        <end position="255"/>
    </location>
</feature>
<dbReference type="GO" id="GO:0032040">
    <property type="term" value="C:small-subunit processome"/>
    <property type="evidence" value="ECO:0007669"/>
    <property type="project" value="TreeGrafter"/>
</dbReference>
<gene>
    <name evidence="2" type="ORF">B0A52_02713</name>
</gene>
<feature type="compositionally biased region" description="Polar residues" evidence="1">
    <location>
        <begin position="180"/>
        <end position="193"/>
    </location>
</feature>
<dbReference type="PANTHER" id="PTHR13237">
    <property type="entry name" value="SOMETHING ABOUT SILENCING PROTEIN 10-RELATED"/>
    <property type="match status" value="1"/>
</dbReference>
<proteinExistence type="predicted"/>
<dbReference type="OrthoDB" id="203440at2759"/>
<comment type="caution">
    <text evidence="2">The sequence shown here is derived from an EMBL/GenBank/DDBJ whole genome shotgun (WGS) entry which is preliminary data.</text>
</comment>